<sequence length="63" mass="7583">MYIYASNQKEEEEKERPEIAHVLCSIMDWYLCGQPMFKASQRVWTHLVTYSHGTQHYAIYAWL</sequence>
<reference evidence="1 2" key="1">
    <citation type="journal article" date="2018" name="Nat. Genet.">
        <title>The Rosa genome provides new insights in the design of modern roses.</title>
        <authorList>
            <person name="Bendahmane M."/>
        </authorList>
    </citation>
    <scope>NUCLEOTIDE SEQUENCE [LARGE SCALE GENOMIC DNA]</scope>
    <source>
        <strain evidence="2">cv. Old Blush</strain>
    </source>
</reference>
<proteinExistence type="predicted"/>
<name>A0A2P6RU81_ROSCH</name>
<accession>A0A2P6RU81</accession>
<dbReference type="EMBL" id="PDCK01000040">
    <property type="protein sequence ID" value="PRQ49983.1"/>
    <property type="molecule type" value="Genomic_DNA"/>
</dbReference>
<dbReference type="Gramene" id="PRQ49983">
    <property type="protein sequence ID" value="PRQ49983"/>
    <property type="gene ID" value="RchiOBHm_Chr2g0128011"/>
</dbReference>
<evidence type="ECO:0000313" key="1">
    <source>
        <dbReference type="EMBL" id="PRQ49983.1"/>
    </source>
</evidence>
<evidence type="ECO:0000313" key="2">
    <source>
        <dbReference type="Proteomes" id="UP000238479"/>
    </source>
</evidence>
<gene>
    <name evidence="1" type="ORF">RchiOBHm_Chr2g0128011</name>
</gene>
<keyword evidence="2" id="KW-1185">Reference proteome</keyword>
<dbReference type="AlphaFoldDB" id="A0A2P6RU81"/>
<comment type="caution">
    <text evidence="1">The sequence shown here is derived from an EMBL/GenBank/DDBJ whole genome shotgun (WGS) entry which is preliminary data.</text>
</comment>
<protein>
    <submittedName>
        <fullName evidence="1">Uncharacterized protein</fullName>
    </submittedName>
</protein>
<dbReference type="Proteomes" id="UP000238479">
    <property type="component" value="Chromosome 2"/>
</dbReference>
<organism evidence="1 2">
    <name type="scientific">Rosa chinensis</name>
    <name type="common">China rose</name>
    <dbReference type="NCBI Taxonomy" id="74649"/>
    <lineage>
        <taxon>Eukaryota</taxon>
        <taxon>Viridiplantae</taxon>
        <taxon>Streptophyta</taxon>
        <taxon>Embryophyta</taxon>
        <taxon>Tracheophyta</taxon>
        <taxon>Spermatophyta</taxon>
        <taxon>Magnoliopsida</taxon>
        <taxon>eudicotyledons</taxon>
        <taxon>Gunneridae</taxon>
        <taxon>Pentapetalae</taxon>
        <taxon>rosids</taxon>
        <taxon>fabids</taxon>
        <taxon>Rosales</taxon>
        <taxon>Rosaceae</taxon>
        <taxon>Rosoideae</taxon>
        <taxon>Rosoideae incertae sedis</taxon>
        <taxon>Rosa</taxon>
    </lineage>
</organism>